<accession>X6NYA1</accession>
<dbReference type="Proteomes" id="UP000023152">
    <property type="component" value="Unassembled WGS sequence"/>
</dbReference>
<organism evidence="1 2">
    <name type="scientific">Reticulomyxa filosa</name>
    <dbReference type="NCBI Taxonomy" id="46433"/>
    <lineage>
        <taxon>Eukaryota</taxon>
        <taxon>Sar</taxon>
        <taxon>Rhizaria</taxon>
        <taxon>Retaria</taxon>
        <taxon>Foraminifera</taxon>
        <taxon>Monothalamids</taxon>
        <taxon>Reticulomyxidae</taxon>
        <taxon>Reticulomyxa</taxon>
    </lineage>
</organism>
<reference evidence="1 2" key="1">
    <citation type="journal article" date="2013" name="Curr. Biol.">
        <title>The Genome of the Foraminiferan Reticulomyxa filosa.</title>
        <authorList>
            <person name="Glockner G."/>
            <person name="Hulsmann N."/>
            <person name="Schleicher M."/>
            <person name="Noegel A.A."/>
            <person name="Eichinger L."/>
            <person name="Gallinger C."/>
            <person name="Pawlowski J."/>
            <person name="Sierra R."/>
            <person name="Euteneuer U."/>
            <person name="Pillet L."/>
            <person name="Moustafa A."/>
            <person name="Platzer M."/>
            <person name="Groth M."/>
            <person name="Szafranski K."/>
            <person name="Schliwa M."/>
        </authorList>
    </citation>
    <scope>NUCLEOTIDE SEQUENCE [LARGE SCALE GENOMIC DNA]</scope>
</reference>
<comment type="caution">
    <text evidence="1">The sequence shown here is derived from an EMBL/GenBank/DDBJ whole genome shotgun (WGS) entry which is preliminary data.</text>
</comment>
<dbReference type="EMBL" id="ASPP01005014">
    <property type="protein sequence ID" value="ETO31300.1"/>
    <property type="molecule type" value="Genomic_DNA"/>
</dbReference>
<name>X6NYA1_RETFI</name>
<keyword evidence="2" id="KW-1185">Reference proteome</keyword>
<sequence>MYHSVGKTTSALAFLFRTKNDLKVAFTYLEESWKIESKVSGEWKETWTLKEKIKDMSASVK</sequence>
<evidence type="ECO:0000313" key="1">
    <source>
        <dbReference type="EMBL" id="ETO31300.1"/>
    </source>
</evidence>
<dbReference type="AlphaFoldDB" id="X6NYA1"/>
<gene>
    <name evidence="1" type="ORF">RFI_05822</name>
</gene>
<proteinExistence type="predicted"/>
<evidence type="ECO:0000313" key="2">
    <source>
        <dbReference type="Proteomes" id="UP000023152"/>
    </source>
</evidence>
<protein>
    <submittedName>
        <fullName evidence="1">Uncharacterized protein</fullName>
    </submittedName>
</protein>